<dbReference type="EMBL" id="JARBHB010000014">
    <property type="protein sequence ID" value="KAJ8869352.1"/>
    <property type="molecule type" value="Genomic_DNA"/>
</dbReference>
<dbReference type="Proteomes" id="UP001159363">
    <property type="component" value="Chromosome 13"/>
</dbReference>
<dbReference type="PANTHER" id="PTHR46289">
    <property type="entry name" value="52 KDA REPRESSOR OF THE INHIBITOR OF THE PROTEIN KINASE-LIKE PROTEIN-RELATED"/>
    <property type="match status" value="1"/>
</dbReference>
<sequence length="152" mass="17682">MLLALEEISNTWNYRDTTSDALTLQSNLQKCEFLLSLFVVYNIFFSFTLRLSKYLQNQDIDLVSALDHADHVYSLLQKIRENAEEEPHSTFEKVKQMCTKYEIPVNIPRVVGKQTMRSNVEHDSPETYYRKSVFIPFVEHFLKSVAGRILGG</sequence>
<accession>A0ABQ9GCX4</accession>
<evidence type="ECO:0000313" key="1">
    <source>
        <dbReference type="EMBL" id="KAJ8869352.1"/>
    </source>
</evidence>
<comment type="caution">
    <text evidence="1">The sequence shown here is derived from an EMBL/GenBank/DDBJ whole genome shotgun (WGS) entry which is preliminary data.</text>
</comment>
<evidence type="ECO:0000313" key="2">
    <source>
        <dbReference type="Proteomes" id="UP001159363"/>
    </source>
</evidence>
<name>A0ABQ9GCX4_9NEOP</name>
<gene>
    <name evidence="1" type="ORF">PR048_030927</name>
</gene>
<dbReference type="InterPro" id="IPR052958">
    <property type="entry name" value="IFN-induced_PKR_regulator"/>
</dbReference>
<keyword evidence="2" id="KW-1185">Reference proteome</keyword>
<proteinExistence type="predicted"/>
<organism evidence="1 2">
    <name type="scientific">Dryococelus australis</name>
    <dbReference type="NCBI Taxonomy" id="614101"/>
    <lineage>
        <taxon>Eukaryota</taxon>
        <taxon>Metazoa</taxon>
        <taxon>Ecdysozoa</taxon>
        <taxon>Arthropoda</taxon>
        <taxon>Hexapoda</taxon>
        <taxon>Insecta</taxon>
        <taxon>Pterygota</taxon>
        <taxon>Neoptera</taxon>
        <taxon>Polyneoptera</taxon>
        <taxon>Phasmatodea</taxon>
        <taxon>Verophasmatodea</taxon>
        <taxon>Anareolatae</taxon>
        <taxon>Phasmatidae</taxon>
        <taxon>Eurycanthinae</taxon>
        <taxon>Dryococelus</taxon>
    </lineage>
</organism>
<reference evidence="1 2" key="1">
    <citation type="submission" date="2023-02" db="EMBL/GenBank/DDBJ databases">
        <title>LHISI_Scaffold_Assembly.</title>
        <authorList>
            <person name="Stuart O.P."/>
            <person name="Cleave R."/>
            <person name="Magrath M.J.L."/>
            <person name="Mikheyev A.S."/>
        </authorList>
    </citation>
    <scope>NUCLEOTIDE SEQUENCE [LARGE SCALE GENOMIC DNA]</scope>
    <source>
        <strain evidence="1">Daus_M_001</strain>
        <tissue evidence="1">Leg muscle</tissue>
    </source>
</reference>
<dbReference type="PANTHER" id="PTHR46289:SF14">
    <property type="entry name" value="DUF4371 DOMAIN-CONTAINING PROTEIN"/>
    <property type="match status" value="1"/>
</dbReference>
<protein>
    <submittedName>
        <fullName evidence="1">Uncharacterized protein</fullName>
    </submittedName>
</protein>